<feature type="non-terminal residue" evidence="1">
    <location>
        <position position="1"/>
    </location>
</feature>
<proteinExistence type="predicted"/>
<organism evidence="1 2">
    <name type="scientific">Limosilactobacillus mucosae</name>
    <name type="common">Lactobacillus mucosae</name>
    <dbReference type="NCBI Taxonomy" id="97478"/>
    <lineage>
        <taxon>Bacteria</taxon>
        <taxon>Bacillati</taxon>
        <taxon>Bacillota</taxon>
        <taxon>Bacilli</taxon>
        <taxon>Lactobacillales</taxon>
        <taxon>Lactobacillaceae</taxon>
        <taxon>Limosilactobacillus</taxon>
    </lineage>
</organism>
<protein>
    <submittedName>
        <fullName evidence="1">Uncharacterized protein</fullName>
    </submittedName>
</protein>
<name>A0AAJ1M8E7_LIMMU</name>
<dbReference type="RefSeq" id="WP_272225234.1">
    <property type="nucleotide sequence ID" value="NZ_JAQOND010000014.1"/>
</dbReference>
<dbReference type="EMBL" id="JAQOND010000014">
    <property type="protein sequence ID" value="MDC2827470.1"/>
    <property type="molecule type" value="Genomic_DNA"/>
</dbReference>
<gene>
    <name evidence="1" type="ORF">PO158_04115</name>
</gene>
<evidence type="ECO:0000313" key="2">
    <source>
        <dbReference type="Proteomes" id="UP001218021"/>
    </source>
</evidence>
<accession>A0AAJ1M8E7</accession>
<dbReference type="Proteomes" id="UP001218021">
    <property type="component" value="Unassembled WGS sequence"/>
</dbReference>
<reference evidence="1" key="1">
    <citation type="submission" date="2023-01" db="EMBL/GenBank/DDBJ databases">
        <title>Genome analysis of 13 Lactobacillus isolated from gut of wild boar.</title>
        <authorList>
            <person name="Papp P."/>
            <person name="Libisch B."/>
            <person name="Nagy T."/>
            <person name="Olasz F."/>
        </authorList>
    </citation>
    <scope>NUCLEOTIDE SEQUENCE</scope>
    <source>
        <strain evidence="1">F108</strain>
    </source>
</reference>
<evidence type="ECO:0000313" key="1">
    <source>
        <dbReference type="EMBL" id="MDC2827470.1"/>
    </source>
</evidence>
<comment type="caution">
    <text evidence="1">The sequence shown here is derived from an EMBL/GenBank/DDBJ whole genome shotgun (WGS) entry which is preliminary data.</text>
</comment>
<sequence length="217" mass="25257">INTRQANTVDSVLSSVAKALNAEIVKLQAFLVEVEQSADPDDPEAKPIRHKGVFYGSAELADDPEASVYDIMARDLDRFVHDLKAEKGVKRLNQIVKTKEYRQFLHKLGTPYHVDILRTWQSKELVNIDYGKLWTLAKTAKLTSDKDLRTLFIDDCDKWLERYRARRVEQITNGNPEFWGIFYDEDLDEMIKEYNANKESYYNVETRGEWDNESIAF</sequence>
<dbReference type="AlphaFoldDB" id="A0AAJ1M8E7"/>